<dbReference type="PANTHER" id="PTHR22946:SF12">
    <property type="entry name" value="CONIDIAL PIGMENT BIOSYNTHESIS PROTEIN AYG1 (AFU_ORTHOLOGUE AFUA_2G17550)"/>
    <property type="match status" value="1"/>
</dbReference>
<comment type="caution">
    <text evidence="3">The sequence shown here is derived from an EMBL/GenBank/DDBJ whole genome shotgun (WGS) entry which is preliminary data.</text>
</comment>
<proteinExistence type="inferred from homology"/>
<dbReference type="Gene3D" id="1.20.1440.110">
    <property type="entry name" value="acylaminoacyl peptidase"/>
    <property type="match status" value="1"/>
</dbReference>
<dbReference type="EMBL" id="BMGP01000002">
    <property type="protein sequence ID" value="GGF18076.1"/>
    <property type="molecule type" value="Genomic_DNA"/>
</dbReference>
<protein>
    <submittedName>
        <fullName evidence="3">Alpha/beta hydrolase</fullName>
    </submittedName>
</protein>
<feature type="domain" description="AB hydrolase-1" evidence="2">
    <location>
        <begin position="151"/>
        <end position="374"/>
    </location>
</feature>
<dbReference type="GO" id="GO:0016787">
    <property type="term" value="F:hydrolase activity"/>
    <property type="evidence" value="ECO:0007669"/>
    <property type="project" value="UniProtKB-KW"/>
</dbReference>
<dbReference type="Pfam" id="PF12697">
    <property type="entry name" value="Abhydrolase_6"/>
    <property type="match status" value="1"/>
</dbReference>
<accession>A0A917EUX7</accession>
<sequence length="407" mass="43849">MARLMKDDLFEAQLVRALGYAPYGGADFGECAAIASRIHGTDLDAWHDQWSATAAKLHDRAQMSLAAGDRISARSAYFRASNYFRTAGLFTMGAPLDSRLVEAHAREVENFRAGAALLDIPPQIVEIPYENGSLPGYFFRAAQDAALRPTLILVNGYDGTAEELYFTNGAAALQRGYNVLAFDGPGQGAMLIDRGVVFRPDWEAVVTPVVNFALELAGVHPHRLVLMGLSFGGYLAPRAASVEHRLAACVSDCGPYDLFDASASRLPGVLAKQLPDGNPALLRLLGTVLAGVMKKPTAGWALRRNLMVHGLTDPLEYFRMAPEYSLKGREGLIACSTFVCSAEGDDLSVNAPRLFEALDCPKKYVQFMAADGAGAHCESGARTLFHQEVFAWLDSVLTDNAAQSVSA</sequence>
<dbReference type="Gene3D" id="3.40.50.1820">
    <property type="entry name" value="alpha/beta hydrolase"/>
    <property type="match status" value="1"/>
</dbReference>
<dbReference type="AlphaFoldDB" id="A0A917EUX7"/>
<evidence type="ECO:0000256" key="1">
    <source>
        <dbReference type="ARBA" id="ARBA00038115"/>
    </source>
</evidence>
<organism evidence="3 4">
    <name type="scientific">Subtercola lobariae</name>
    <dbReference type="NCBI Taxonomy" id="1588641"/>
    <lineage>
        <taxon>Bacteria</taxon>
        <taxon>Bacillati</taxon>
        <taxon>Actinomycetota</taxon>
        <taxon>Actinomycetes</taxon>
        <taxon>Micrococcales</taxon>
        <taxon>Microbacteriaceae</taxon>
        <taxon>Subtercola</taxon>
    </lineage>
</organism>
<dbReference type="InterPro" id="IPR029058">
    <property type="entry name" value="AB_hydrolase_fold"/>
</dbReference>
<dbReference type="InterPro" id="IPR050261">
    <property type="entry name" value="FrsA_esterase"/>
</dbReference>
<reference evidence="3 4" key="1">
    <citation type="journal article" date="2014" name="Int. J. Syst. Evol. Microbiol.">
        <title>Complete genome sequence of Corynebacterium casei LMG S-19264T (=DSM 44701T), isolated from a smear-ripened cheese.</title>
        <authorList>
            <consortium name="US DOE Joint Genome Institute (JGI-PGF)"/>
            <person name="Walter F."/>
            <person name="Albersmeier A."/>
            <person name="Kalinowski J."/>
            <person name="Ruckert C."/>
        </authorList>
    </citation>
    <scope>NUCLEOTIDE SEQUENCE [LARGE SCALE GENOMIC DNA]</scope>
    <source>
        <strain evidence="3 4">CGMCC 1.12976</strain>
    </source>
</reference>
<name>A0A917EUX7_9MICO</name>
<evidence type="ECO:0000313" key="3">
    <source>
        <dbReference type="EMBL" id="GGF18076.1"/>
    </source>
</evidence>
<keyword evidence="4" id="KW-1185">Reference proteome</keyword>
<keyword evidence="3" id="KW-0378">Hydrolase</keyword>
<dbReference type="SUPFAM" id="SSF53474">
    <property type="entry name" value="alpha/beta-Hydrolases"/>
    <property type="match status" value="1"/>
</dbReference>
<evidence type="ECO:0000313" key="4">
    <source>
        <dbReference type="Proteomes" id="UP000598775"/>
    </source>
</evidence>
<dbReference type="Proteomes" id="UP000598775">
    <property type="component" value="Unassembled WGS sequence"/>
</dbReference>
<dbReference type="PANTHER" id="PTHR22946">
    <property type="entry name" value="DIENELACTONE HYDROLASE DOMAIN-CONTAINING PROTEIN-RELATED"/>
    <property type="match status" value="1"/>
</dbReference>
<evidence type="ECO:0000259" key="2">
    <source>
        <dbReference type="Pfam" id="PF12697"/>
    </source>
</evidence>
<dbReference type="InterPro" id="IPR000073">
    <property type="entry name" value="AB_hydrolase_1"/>
</dbReference>
<comment type="similarity">
    <text evidence="1">Belongs to the AB hydrolase superfamily. FUS2 hydrolase family.</text>
</comment>
<dbReference type="RefSeq" id="WP_188674667.1">
    <property type="nucleotide sequence ID" value="NZ_BMGP01000002.1"/>
</dbReference>
<gene>
    <name evidence="3" type="ORF">GCM10011399_09700</name>
</gene>